<dbReference type="Pfam" id="PF26286">
    <property type="entry name" value="UBA_10"/>
    <property type="match status" value="1"/>
</dbReference>
<dbReference type="PANTHER" id="PTHR46535">
    <property type="entry name" value="NEDD4-BINDING PROTEIN 2"/>
    <property type="match status" value="1"/>
</dbReference>
<organism evidence="3 4">
    <name type="scientific">Rhodotorula diobovata</name>
    <dbReference type="NCBI Taxonomy" id="5288"/>
    <lineage>
        <taxon>Eukaryota</taxon>
        <taxon>Fungi</taxon>
        <taxon>Dikarya</taxon>
        <taxon>Basidiomycota</taxon>
        <taxon>Pucciniomycotina</taxon>
        <taxon>Microbotryomycetes</taxon>
        <taxon>Sporidiobolales</taxon>
        <taxon>Sporidiobolaceae</taxon>
        <taxon>Rhodotorula</taxon>
    </lineage>
</organism>
<dbReference type="InterPro" id="IPR058864">
    <property type="entry name" value="UBA_10"/>
</dbReference>
<sequence length="671" mass="70430">MAQPSPTDRILAAFSPPLDSALVYAILSDFHHPLSPDDEHAARQILQSLADEAEPADDSLADPHSTLVPPPDSHSSDASEPHGAPRDERAGLLALINLVNAQLQLDPRPAGTARSASTRTQAPGPASATPSDLSSALDQSSQDDDSSADPRASSGRSGSGSSSSAAAQRFWGQGAASMTSDEDGTCTPGRLVWDAPDGGFDYEVSDDPLAFLASVFPHIDLAQLEAKIQEVQGLESTADGGLAAQPADLEALIEDLLSQDLITSLAEADADAAAAANAPAPDPDGLASMDRQQRRRVKQATKAAQSLSLTTTPHVSYAKAATHRPQGVASALADAPLSTNAWASISSQATFLAACMHVSVGRITSTYHAHGSSLARTVAALLAQLGRERPFESLAGGVARKNELRLIVPNAKASDDHLEALLCATEGDLSDALDLLGFIADLEKAVGAPLPLSGLVTRPDAGSALAKSATAPVDGFTLVSTPSRAPSVRAVPTQSSVSEHYTYEQCQSLALEYLVKRNDAFRTAARSFQRGGVGERGAAGYWADRGREYDAERRKWEERAARAAVGERRTKTGTNTVDLHGLTLAHALTIVDEACNTWWTNARDTIHPEPLRIITGVGRHSRGGTPVLAPAVTKHLDRHGWRWKWDDGPLVAGGVGPVNARGAVRVVGVAR</sequence>
<comment type="caution">
    <text evidence="3">The sequence shown here is derived from an EMBL/GenBank/DDBJ whole genome shotgun (WGS) entry which is preliminary data.</text>
</comment>
<dbReference type="PANTHER" id="PTHR46535:SF1">
    <property type="entry name" value="NEDD4-BINDING PROTEIN 2"/>
    <property type="match status" value="1"/>
</dbReference>
<dbReference type="GO" id="GO:0004519">
    <property type="term" value="F:endonuclease activity"/>
    <property type="evidence" value="ECO:0007669"/>
    <property type="project" value="TreeGrafter"/>
</dbReference>
<feature type="region of interest" description="Disordered" evidence="1">
    <location>
        <begin position="108"/>
        <end position="190"/>
    </location>
</feature>
<dbReference type="OrthoDB" id="4080456at2759"/>
<proteinExistence type="predicted"/>
<feature type="domain" description="Smr" evidence="2">
    <location>
        <begin position="577"/>
        <end position="661"/>
    </location>
</feature>
<dbReference type="Pfam" id="PF01713">
    <property type="entry name" value="Smr"/>
    <property type="match status" value="1"/>
</dbReference>
<evidence type="ECO:0000313" key="3">
    <source>
        <dbReference type="EMBL" id="TNY18239.1"/>
    </source>
</evidence>
<evidence type="ECO:0000256" key="1">
    <source>
        <dbReference type="SAM" id="MobiDB-lite"/>
    </source>
</evidence>
<dbReference type="InterPro" id="IPR036063">
    <property type="entry name" value="Smr_dom_sf"/>
</dbReference>
<feature type="compositionally biased region" description="Basic and acidic residues" evidence="1">
    <location>
        <begin position="74"/>
        <end position="90"/>
    </location>
</feature>
<dbReference type="SUPFAM" id="SSF160443">
    <property type="entry name" value="SMR domain-like"/>
    <property type="match status" value="1"/>
</dbReference>
<dbReference type="InterPro" id="IPR013899">
    <property type="entry name" value="DUF1771"/>
</dbReference>
<gene>
    <name evidence="3" type="ORF">DMC30DRAFT_380854</name>
</gene>
<reference evidence="3 4" key="1">
    <citation type="submission" date="2019-03" db="EMBL/GenBank/DDBJ databases">
        <title>Rhodosporidium diobovatum UCD-FST 08-225 genome sequencing, assembly, and annotation.</title>
        <authorList>
            <person name="Fakankun I.U."/>
            <person name="Fristensky B."/>
            <person name="Levin D.B."/>
        </authorList>
    </citation>
    <scope>NUCLEOTIDE SEQUENCE [LARGE SCALE GENOMIC DNA]</scope>
    <source>
        <strain evidence="3 4">UCD-FST 08-225</strain>
    </source>
</reference>
<dbReference type="AlphaFoldDB" id="A0A5C5FPL9"/>
<evidence type="ECO:0000313" key="4">
    <source>
        <dbReference type="Proteomes" id="UP000311382"/>
    </source>
</evidence>
<dbReference type="InterPro" id="IPR002625">
    <property type="entry name" value="Smr_dom"/>
</dbReference>
<dbReference type="InterPro" id="IPR052772">
    <property type="entry name" value="Endo/PolyKinase_Domain-Protein"/>
</dbReference>
<name>A0A5C5FPL9_9BASI</name>
<feature type="compositionally biased region" description="Low complexity" evidence="1">
    <location>
        <begin position="130"/>
        <end position="140"/>
    </location>
</feature>
<dbReference type="Gene3D" id="3.30.1370.110">
    <property type="match status" value="1"/>
</dbReference>
<feature type="region of interest" description="Disordered" evidence="1">
    <location>
        <begin position="273"/>
        <end position="305"/>
    </location>
</feature>
<evidence type="ECO:0000259" key="2">
    <source>
        <dbReference type="PROSITE" id="PS50828"/>
    </source>
</evidence>
<feature type="compositionally biased region" description="Low complexity" evidence="1">
    <location>
        <begin position="149"/>
        <end position="169"/>
    </location>
</feature>
<dbReference type="CDD" id="cd14279">
    <property type="entry name" value="CUE"/>
    <property type="match status" value="1"/>
</dbReference>
<feature type="compositionally biased region" description="Acidic residues" evidence="1">
    <location>
        <begin position="51"/>
        <end position="60"/>
    </location>
</feature>
<protein>
    <submittedName>
        <fullName evidence="3">Proteophosphoglycan ppg4</fullName>
    </submittedName>
</protein>
<dbReference type="PROSITE" id="PS50828">
    <property type="entry name" value="SMR"/>
    <property type="match status" value="1"/>
</dbReference>
<dbReference type="GO" id="GO:0005634">
    <property type="term" value="C:nucleus"/>
    <property type="evidence" value="ECO:0007669"/>
    <property type="project" value="TreeGrafter"/>
</dbReference>
<accession>A0A5C5FPL9</accession>
<dbReference type="SMART" id="SM01162">
    <property type="entry name" value="DUF1771"/>
    <property type="match status" value="1"/>
</dbReference>
<feature type="region of interest" description="Disordered" evidence="1">
    <location>
        <begin position="47"/>
        <end position="91"/>
    </location>
</feature>
<dbReference type="STRING" id="5288.A0A5C5FPL9"/>
<keyword evidence="4" id="KW-1185">Reference proteome</keyword>
<dbReference type="EMBL" id="SOZI01000149">
    <property type="protein sequence ID" value="TNY18239.1"/>
    <property type="molecule type" value="Genomic_DNA"/>
</dbReference>
<dbReference type="SMART" id="SM00463">
    <property type="entry name" value="SMR"/>
    <property type="match status" value="1"/>
</dbReference>
<dbReference type="Proteomes" id="UP000311382">
    <property type="component" value="Unassembled WGS sequence"/>
</dbReference>